<reference evidence="9" key="1">
    <citation type="submission" date="2023-06" db="EMBL/GenBank/DDBJ databases">
        <title>Genome-scale phylogeny and comparative genomics of the fungal order Sordariales.</title>
        <authorList>
            <consortium name="Lawrence Berkeley National Laboratory"/>
            <person name="Hensen N."/>
            <person name="Bonometti L."/>
            <person name="Westerberg I."/>
            <person name="Brannstrom I.O."/>
            <person name="Guillou S."/>
            <person name="Cros-Aarteil S."/>
            <person name="Calhoun S."/>
            <person name="Haridas S."/>
            <person name="Kuo A."/>
            <person name="Mondo S."/>
            <person name="Pangilinan J."/>
            <person name="Riley R."/>
            <person name="Labutti K."/>
            <person name="Andreopoulos B."/>
            <person name="Lipzen A."/>
            <person name="Chen C."/>
            <person name="Yanf M."/>
            <person name="Daum C."/>
            <person name="Ng V."/>
            <person name="Clum A."/>
            <person name="Steindorff A."/>
            <person name="Ohm R."/>
            <person name="Martin F."/>
            <person name="Silar P."/>
            <person name="Natvig D."/>
            <person name="Lalanne C."/>
            <person name="Gautier V."/>
            <person name="Ament-Velasquez S.L."/>
            <person name="Kruys A."/>
            <person name="Hutchinson M.I."/>
            <person name="Powell A.J."/>
            <person name="Barry K."/>
            <person name="Miller A.N."/>
            <person name="Grigoriev I.V."/>
            <person name="Debuchy R."/>
            <person name="Gladieux P."/>
            <person name="Thoren M.H."/>
            <person name="Johannesson H."/>
        </authorList>
    </citation>
    <scope>NUCLEOTIDE SEQUENCE</scope>
    <source>
        <strain evidence="9">PSN4</strain>
    </source>
</reference>
<dbReference type="CDD" id="cd04205">
    <property type="entry name" value="CuRO_2_LCC_like"/>
    <property type="match status" value="1"/>
</dbReference>
<comment type="similarity">
    <text evidence="1">Belongs to the multicopper oxidase family.</text>
</comment>
<dbReference type="InterPro" id="IPR008972">
    <property type="entry name" value="Cupredoxin"/>
</dbReference>
<evidence type="ECO:0000256" key="5">
    <source>
        <dbReference type="SAM" id="MobiDB-lite"/>
    </source>
</evidence>
<dbReference type="InterPro" id="IPR045087">
    <property type="entry name" value="Cu-oxidase_fam"/>
</dbReference>
<feature type="domain" description="Plastocyanin-like" evidence="8">
    <location>
        <begin position="153"/>
        <end position="266"/>
    </location>
</feature>
<dbReference type="InterPro" id="IPR033138">
    <property type="entry name" value="Cu_oxidase_CS"/>
</dbReference>
<evidence type="ECO:0000259" key="8">
    <source>
        <dbReference type="Pfam" id="PF07732"/>
    </source>
</evidence>
<evidence type="ECO:0000313" key="9">
    <source>
        <dbReference type="EMBL" id="KAK1749354.1"/>
    </source>
</evidence>
<evidence type="ECO:0000259" key="7">
    <source>
        <dbReference type="Pfam" id="PF07731"/>
    </source>
</evidence>
<keyword evidence="10" id="KW-1185">Reference proteome</keyword>
<keyword evidence="2" id="KW-0479">Metal-binding</keyword>
<dbReference type="AlphaFoldDB" id="A0AAJ0F5P3"/>
<dbReference type="InterPro" id="IPR011707">
    <property type="entry name" value="Cu-oxidase-like_N"/>
</dbReference>
<dbReference type="Pfam" id="PF07731">
    <property type="entry name" value="Cu-oxidase_2"/>
    <property type="match status" value="1"/>
</dbReference>
<dbReference type="EMBL" id="MU839860">
    <property type="protein sequence ID" value="KAK1749354.1"/>
    <property type="molecule type" value="Genomic_DNA"/>
</dbReference>
<evidence type="ECO:0000256" key="1">
    <source>
        <dbReference type="ARBA" id="ARBA00010609"/>
    </source>
</evidence>
<feature type="region of interest" description="Disordered" evidence="5">
    <location>
        <begin position="1"/>
        <end position="40"/>
    </location>
</feature>
<dbReference type="PROSITE" id="PS00080">
    <property type="entry name" value="MULTICOPPER_OXIDASE2"/>
    <property type="match status" value="1"/>
</dbReference>
<keyword evidence="4" id="KW-0186">Copper</keyword>
<feature type="region of interest" description="Disordered" evidence="5">
    <location>
        <begin position="97"/>
        <end position="119"/>
    </location>
</feature>
<dbReference type="InterPro" id="IPR001117">
    <property type="entry name" value="Cu-oxidase_2nd"/>
</dbReference>
<dbReference type="InterPro" id="IPR002355">
    <property type="entry name" value="Cu_oxidase_Cu_BS"/>
</dbReference>
<dbReference type="CDD" id="cd13857">
    <property type="entry name" value="CuRO_1_Diphenol_Ox"/>
    <property type="match status" value="1"/>
</dbReference>
<feature type="domain" description="Plastocyanin-like" evidence="7">
    <location>
        <begin position="592"/>
        <end position="681"/>
    </location>
</feature>
<accession>A0AAJ0F5P3</accession>
<dbReference type="Pfam" id="PF00394">
    <property type="entry name" value="Cu-oxidase"/>
    <property type="match status" value="1"/>
</dbReference>
<name>A0AAJ0F5P3_9PEZI</name>
<evidence type="ECO:0000256" key="2">
    <source>
        <dbReference type="ARBA" id="ARBA00022723"/>
    </source>
</evidence>
<dbReference type="PANTHER" id="PTHR11709:SF414">
    <property type="entry name" value="ADR239WP"/>
    <property type="match status" value="1"/>
</dbReference>
<evidence type="ECO:0000256" key="3">
    <source>
        <dbReference type="ARBA" id="ARBA00023002"/>
    </source>
</evidence>
<dbReference type="SUPFAM" id="SSF49503">
    <property type="entry name" value="Cupredoxins"/>
    <property type="match status" value="3"/>
</dbReference>
<dbReference type="Gene3D" id="2.60.40.420">
    <property type="entry name" value="Cupredoxins - blue copper proteins"/>
    <property type="match status" value="3"/>
</dbReference>
<dbReference type="GO" id="GO:0005507">
    <property type="term" value="F:copper ion binding"/>
    <property type="evidence" value="ECO:0007669"/>
    <property type="project" value="InterPro"/>
</dbReference>
<organism evidence="9 10">
    <name type="scientific">Echria macrotheca</name>
    <dbReference type="NCBI Taxonomy" id="438768"/>
    <lineage>
        <taxon>Eukaryota</taxon>
        <taxon>Fungi</taxon>
        <taxon>Dikarya</taxon>
        <taxon>Ascomycota</taxon>
        <taxon>Pezizomycotina</taxon>
        <taxon>Sordariomycetes</taxon>
        <taxon>Sordariomycetidae</taxon>
        <taxon>Sordariales</taxon>
        <taxon>Schizotheciaceae</taxon>
        <taxon>Echria</taxon>
    </lineage>
</organism>
<dbReference type="Proteomes" id="UP001239445">
    <property type="component" value="Unassembled WGS sequence"/>
</dbReference>
<dbReference type="InterPro" id="IPR011706">
    <property type="entry name" value="Cu-oxidase_C"/>
</dbReference>
<evidence type="ECO:0000259" key="6">
    <source>
        <dbReference type="Pfam" id="PF00394"/>
    </source>
</evidence>
<keyword evidence="3" id="KW-0560">Oxidoreductase</keyword>
<gene>
    <name evidence="9" type="ORF">QBC47DRAFT_395876</name>
</gene>
<evidence type="ECO:0000256" key="4">
    <source>
        <dbReference type="ARBA" id="ARBA00023008"/>
    </source>
</evidence>
<protein>
    <submittedName>
        <fullName evidence="9">Multicopper oxidase-domain-containing protein</fullName>
    </submittedName>
</protein>
<sequence>MAPRFSLHSESREDDMGEDEPMMRSEQPSGLDPEFPFRRSADGIPQEKWREGSQKDHQTAWSVSLLILCCLSLFTLSEVLLSSFFSDPILPLAPQASTTVSPQLPAPTQTPEKGHDNGLGIKLERSNELDLKTGFVVSNTPTVRDYVLNITLGRAAPDGFGKSMILINGRSPGPLIEANTGDTLRIVVNNMMPEASTTIHWHGIDQRNSSWMDGVNGVSQCGIPPGETFTYQFNVTGQRGTFWYHSHVSVQYTNGLYGPLIIHDPDERIPSVNDEKIILFGDLFHQDAEELASQYLGTEHPWSRMAGMEPPPDNIIINGYHVSNCSSPDDELQPQSNSSGVLFDVAGNCTAGSIYNTQIQSGDQVRFRLISHSTSTPFWITIDNHTLEIFEIDGVEIDPIVTARVFVTPGQRYSVLVKANQTPGHYRIRTTAAIDCFHLPGGTSSALAKMGSEAVAILSYEGVDADAGVIGVPWDLNSLSSDGVGPEPWSEDCGDLPFDLPKPLRQEAAYKVGDRNYHYVSFERNIFDGKIRSSFNQASSLTIYTPLEKDATLWRTLDLDKSLANITGESPGWDLGEDQFVLVSRDTDMGAQIVVNSQAMMMHPFHLHGQDFQIVGWGDDRYGESETTWNFDNPMRRDTLSIPGFSHVVLRIRADNPGIWAFHCHILWHAEDGMFMSFANRLDELGTSLKTLDLDARRKFCSIEPR</sequence>
<evidence type="ECO:0000313" key="10">
    <source>
        <dbReference type="Proteomes" id="UP001239445"/>
    </source>
</evidence>
<feature type="compositionally biased region" description="Polar residues" evidence="5">
    <location>
        <begin position="97"/>
        <end position="111"/>
    </location>
</feature>
<dbReference type="Pfam" id="PF07732">
    <property type="entry name" value="Cu-oxidase_3"/>
    <property type="match status" value="1"/>
</dbReference>
<feature type="domain" description="Plastocyanin-like" evidence="6">
    <location>
        <begin position="275"/>
        <end position="436"/>
    </location>
</feature>
<comment type="caution">
    <text evidence="9">The sequence shown here is derived from an EMBL/GenBank/DDBJ whole genome shotgun (WGS) entry which is preliminary data.</text>
</comment>
<proteinExistence type="inferred from homology"/>
<dbReference type="PANTHER" id="PTHR11709">
    <property type="entry name" value="MULTI-COPPER OXIDASE"/>
    <property type="match status" value="1"/>
</dbReference>
<dbReference type="GO" id="GO:0016491">
    <property type="term" value="F:oxidoreductase activity"/>
    <property type="evidence" value="ECO:0007669"/>
    <property type="project" value="UniProtKB-KW"/>
</dbReference>
<dbReference type="PROSITE" id="PS00079">
    <property type="entry name" value="MULTICOPPER_OXIDASE1"/>
    <property type="match status" value="2"/>
</dbReference>
<dbReference type="CDD" id="cd13910">
    <property type="entry name" value="CuRO_3_MCO_like_4"/>
    <property type="match status" value="1"/>
</dbReference>